<reference evidence="8" key="2">
    <citation type="submission" date="2021-04" db="EMBL/GenBank/DDBJ databases">
        <authorList>
            <person name="Gilroy R."/>
        </authorList>
    </citation>
    <scope>NUCLEOTIDE SEQUENCE</scope>
    <source>
        <strain evidence="8">ChiHjej12B11-24981</strain>
    </source>
</reference>
<keyword evidence="3 5" id="KW-0949">S-adenosyl-L-methionine</keyword>
<protein>
    <recommendedName>
        <fullName evidence="5">Release factor glutamine methyltransferase</fullName>
        <shortName evidence="5">RF MTase</shortName>
        <ecNumber evidence="5">2.1.1.297</ecNumber>
    </recommendedName>
    <alternativeName>
        <fullName evidence="5">N5-glutamine methyltransferase PrmC</fullName>
    </alternativeName>
    <alternativeName>
        <fullName evidence="5">Protein-(glutamine-N5) MTase PrmC</fullName>
    </alternativeName>
    <alternativeName>
        <fullName evidence="5">Protein-glutamine N-methyltransferase PrmC</fullName>
    </alternativeName>
</protein>
<dbReference type="Pfam" id="PF05175">
    <property type="entry name" value="MTS"/>
    <property type="match status" value="1"/>
</dbReference>
<dbReference type="HAMAP" id="MF_02126">
    <property type="entry name" value="RF_methyltr_PrmC"/>
    <property type="match status" value="1"/>
</dbReference>
<gene>
    <name evidence="5 8" type="primary">prmC</name>
    <name evidence="8" type="ORF">H9819_02995</name>
</gene>
<evidence type="ECO:0000256" key="3">
    <source>
        <dbReference type="ARBA" id="ARBA00022691"/>
    </source>
</evidence>
<evidence type="ECO:0000256" key="1">
    <source>
        <dbReference type="ARBA" id="ARBA00022603"/>
    </source>
</evidence>
<dbReference type="PANTHER" id="PTHR18895:SF74">
    <property type="entry name" value="MTRF1L RELEASE FACTOR GLUTAMINE METHYLTRANSFERASE"/>
    <property type="match status" value="1"/>
</dbReference>
<keyword evidence="2 5" id="KW-0808">Transferase</keyword>
<dbReference type="InterPro" id="IPR002052">
    <property type="entry name" value="DNA_methylase_N6_adenine_CS"/>
</dbReference>
<evidence type="ECO:0000256" key="2">
    <source>
        <dbReference type="ARBA" id="ARBA00022679"/>
    </source>
</evidence>
<accession>A0A9D2A3H9</accession>
<keyword evidence="1 5" id="KW-0489">Methyltransferase</keyword>
<dbReference type="EC" id="2.1.1.297" evidence="5"/>
<dbReference type="Gene3D" id="3.40.50.150">
    <property type="entry name" value="Vaccinia Virus protein VP39"/>
    <property type="match status" value="1"/>
</dbReference>
<feature type="binding site" evidence="5">
    <location>
        <begin position="184"/>
        <end position="187"/>
    </location>
    <ligand>
        <name>substrate</name>
    </ligand>
</feature>
<feature type="binding site" evidence="5">
    <location>
        <position position="184"/>
    </location>
    <ligand>
        <name>S-adenosyl-L-methionine</name>
        <dbReference type="ChEBI" id="CHEBI:59789"/>
    </ligand>
</feature>
<evidence type="ECO:0000313" key="9">
    <source>
        <dbReference type="Proteomes" id="UP000824023"/>
    </source>
</evidence>
<comment type="similarity">
    <text evidence="5">Belongs to the protein N5-glutamine methyltransferase family. PrmC subfamily.</text>
</comment>
<dbReference type="InterPro" id="IPR004556">
    <property type="entry name" value="HemK-like"/>
</dbReference>
<evidence type="ECO:0000313" key="8">
    <source>
        <dbReference type="EMBL" id="HIZ01203.1"/>
    </source>
</evidence>
<dbReference type="PROSITE" id="PS00092">
    <property type="entry name" value="N6_MTASE"/>
    <property type="match status" value="1"/>
</dbReference>
<reference evidence="8" key="1">
    <citation type="journal article" date="2021" name="PeerJ">
        <title>Extensive microbial diversity within the chicken gut microbiome revealed by metagenomics and culture.</title>
        <authorList>
            <person name="Gilroy R."/>
            <person name="Ravi A."/>
            <person name="Getino M."/>
            <person name="Pursley I."/>
            <person name="Horton D.L."/>
            <person name="Alikhan N.F."/>
            <person name="Baker D."/>
            <person name="Gharbi K."/>
            <person name="Hall N."/>
            <person name="Watson M."/>
            <person name="Adriaenssens E.M."/>
            <person name="Foster-Nyarko E."/>
            <person name="Jarju S."/>
            <person name="Secka A."/>
            <person name="Antonio M."/>
            <person name="Oren A."/>
            <person name="Chaudhuri R.R."/>
            <person name="La Ragione R."/>
            <person name="Hildebrand F."/>
            <person name="Pallen M.J."/>
        </authorList>
    </citation>
    <scope>NUCLEOTIDE SEQUENCE</scope>
    <source>
        <strain evidence="8">ChiHjej12B11-24981</strain>
    </source>
</reference>
<dbReference type="CDD" id="cd02440">
    <property type="entry name" value="AdoMet_MTases"/>
    <property type="match status" value="1"/>
</dbReference>
<feature type="domain" description="Release factor glutamine methyltransferase N-terminal" evidence="7">
    <location>
        <begin position="8"/>
        <end position="74"/>
    </location>
</feature>
<dbReference type="PANTHER" id="PTHR18895">
    <property type="entry name" value="HEMK METHYLTRANSFERASE"/>
    <property type="match status" value="1"/>
</dbReference>
<sequence>MNLTPAELRNLLKAKYDDREAAALARIVCCEMMGQRPTSYVLNEPLCPDAEAGQQLDDIVQRLLRFEPLQYIEGKARFLGRDFGVDPGVLIPRPETEELVERVLKETAPGAHVLDIGTGSGCIAVTLALEVPGSYVEAWDISPAALAVARANSKRLEADVVFRQQDVLAHDPEATTRFDVLVSNPPYVTESEEAGMAPNVLLYEPAGALFVPDNDPLLFYRHIAQLGQKLLQPGGRLYFEINRTFGREMAALLEGQGYTDIRVEKDLSGNDRFAMARRPVSDKYHSQL</sequence>
<feature type="binding site" evidence="5">
    <location>
        <begin position="117"/>
        <end position="121"/>
    </location>
    <ligand>
        <name>S-adenosyl-L-methionine</name>
        <dbReference type="ChEBI" id="CHEBI:59789"/>
    </ligand>
</feature>
<dbReference type="InterPro" id="IPR040758">
    <property type="entry name" value="PrmC_N"/>
</dbReference>
<name>A0A9D2A3H9_9BACE</name>
<dbReference type="AlphaFoldDB" id="A0A9D2A3H9"/>
<dbReference type="InterPro" id="IPR029063">
    <property type="entry name" value="SAM-dependent_MTases_sf"/>
</dbReference>
<evidence type="ECO:0000256" key="5">
    <source>
        <dbReference type="HAMAP-Rule" id="MF_02126"/>
    </source>
</evidence>
<feature type="domain" description="Methyltransferase small" evidence="6">
    <location>
        <begin position="99"/>
        <end position="196"/>
    </location>
</feature>
<dbReference type="EMBL" id="DXCK01000046">
    <property type="protein sequence ID" value="HIZ01203.1"/>
    <property type="molecule type" value="Genomic_DNA"/>
</dbReference>
<dbReference type="Gene3D" id="1.10.8.10">
    <property type="entry name" value="DNA helicase RuvA subunit, C-terminal domain"/>
    <property type="match status" value="1"/>
</dbReference>
<dbReference type="NCBIfam" id="TIGR03534">
    <property type="entry name" value="RF_mod_PrmC"/>
    <property type="match status" value="1"/>
</dbReference>
<evidence type="ECO:0000259" key="6">
    <source>
        <dbReference type="Pfam" id="PF05175"/>
    </source>
</evidence>
<dbReference type="GO" id="GO:0003676">
    <property type="term" value="F:nucleic acid binding"/>
    <property type="evidence" value="ECO:0007669"/>
    <property type="project" value="InterPro"/>
</dbReference>
<comment type="function">
    <text evidence="5">Methylates the class 1 translation termination release factors RF1/PrfA and RF2/PrfB on the glutamine residue of the universally conserved GGQ motif.</text>
</comment>
<dbReference type="Pfam" id="PF17827">
    <property type="entry name" value="PrmC_N"/>
    <property type="match status" value="1"/>
</dbReference>
<dbReference type="Proteomes" id="UP000824023">
    <property type="component" value="Unassembled WGS sequence"/>
</dbReference>
<comment type="caution">
    <text evidence="8">The sequence shown here is derived from an EMBL/GenBank/DDBJ whole genome shotgun (WGS) entry which is preliminary data.</text>
</comment>
<dbReference type="InterPro" id="IPR007848">
    <property type="entry name" value="Small_mtfrase_dom"/>
</dbReference>
<evidence type="ECO:0000259" key="7">
    <source>
        <dbReference type="Pfam" id="PF17827"/>
    </source>
</evidence>
<dbReference type="GO" id="GO:0102559">
    <property type="term" value="F:peptide chain release factor N(5)-glutamine methyltransferase activity"/>
    <property type="evidence" value="ECO:0007669"/>
    <property type="project" value="UniProtKB-EC"/>
</dbReference>
<evidence type="ECO:0000256" key="4">
    <source>
        <dbReference type="ARBA" id="ARBA00048391"/>
    </source>
</evidence>
<feature type="binding site" evidence="5">
    <location>
        <position position="140"/>
    </location>
    <ligand>
        <name>S-adenosyl-L-methionine</name>
        <dbReference type="ChEBI" id="CHEBI:59789"/>
    </ligand>
</feature>
<dbReference type="NCBIfam" id="TIGR00536">
    <property type="entry name" value="hemK_fam"/>
    <property type="match status" value="1"/>
</dbReference>
<dbReference type="SUPFAM" id="SSF53335">
    <property type="entry name" value="S-adenosyl-L-methionine-dependent methyltransferases"/>
    <property type="match status" value="1"/>
</dbReference>
<comment type="catalytic activity">
    <reaction evidence="4 5">
        <text>L-glutaminyl-[peptide chain release factor] + S-adenosyl-L-methionine = N(5)-methyl-L-glutaminyl-[peptide chain release factor] + S-adenosyl-L-homocysteine + H(+)</text>
        <dbReference type="Rhea" id="RHEA:42896"/>
        <dbReference type="Rhea" id="RHEA-COMP:10271"/>
        <dbReference type="Rhea" id="RHEA-COMP:10272"/>
        <dbReference type="ChEBI" id="CHEBI:15378"/>
        <dbReference type="ChEBI" id="CHEBI:30011"/>
        <dbReference type="ChEBI" id="CHEBI:57856"/>
        <dbReference type="ChEBI" id="CHEBI:59789"/>
        <dbReference type="ChEBI" id="CHEBI:61891"/>
        <dbReference type="EC" id="2.1.1.297"/>
    </reaction>
</comment>
<dbReference type="InterPro" id="IPR050320">
    <property type="entry name" value="N5-glutamine_MTase"/>
</dbReference>
<dbReference type="InterPro" id="IPR019874">
    <property type="entry name" value="RF_methyltr_PrmC"/>
</dbReference>
<proteinExistence type="inferred from homology"/>
<comment type="caution">
    <text evidence="5">Lacks conserved residue(s) required for the propagation of feature annotation.</text>
</comment>
<organism evidence="8 9">
    <name type="scientific">Candidatus Bacteroides merdipullorum</name>
    <dbReference type="NCBI Taxonomy" id="2838474"/>
    <lineage>
        <taxon>Bacteria</taxon>
        <taxon>Pseudomonadati</taxon>
        <taxon>Bacteroidota</taxon>
        <taxon>Bacteroidia</taxon>
        <taxon>Bacteroidales</taxon>
        <taxon>Bacteroidaceae</taxon>
        <taxon>Bacteroides</taxon>
    </lineage>
</organism>
<dbReference type="GO" id="GO:0032259">
    <property type="term" value="P:methylation"/>
    <property type="evidence" value="ECO:0007669"/>
    <property type="project" value="UniProtKB-KW"/>
</dbReference>